<evidence type="ECO:0000313" key="13">
    <source>
        <dbReference type="Proteomes" id="UP000273326"/>
    </source>
</evidence>
<evidence type="ECO:0000256" key="3">
    <source>
        <dbReference type="ARBA" id="ARBA00022801"/>
    </source>
</evidence>
<evidence type="ECO:0000256" key="1">
    <source>
        <dbReference type="ARBA" id="ARBA00008833"/>
    </source>
</evidence>
<keyword evidence="6 8" id="KW-0624">Polysaccharide degradation</keyword>
<dbReference type="GO" id="GO:0046559">
    <property type="term" value="F:alpha-glucuronidase activity"/>
    <property type="evidence" value="ECO:0007669"/>
    <property type="project" value="InterPro"/>
</dbReference>
<dbReference type="GO" id="GO:0045493">
    <property type="term" value="P:xylan catabolic process"/>
    <property type="evidence" value="ECO:0007669"/>
    <property type="project" value="UniProtKB-KW"/>
</dbReference>
<dbReference type="RefSeq" id="WP_126108635.1">
    <property type="nucleotide sequence ID" value="NZ_CP034465.1"/>
</dbReference>
<dbReference type="InterPro" id="IPR017853">
    <property type="entry name" value="GH"/>
</dbReference>
<dbReference type="Proteomes" id="UP000273326">
    <property type="component" value="Chromosome"/>
</dbReference>
<accession>A0A3S9H891</accession>
<evidence type="ECO:0000259" key="10">
    <source>
        <dbReference type="Pfam" id="PF07477"/>
    </source>
</evidence>
<dbReference type="Gene3D" id="3.30.379.10">
    <property type="entry name" value="Chitobiase/beta-hexosaminidase domain 2-like"/>
    <property type="match status" value="1"/>
</dbReference>
<keyword evidence="13" id="KW-1185">Reference proteome</keyword>
<evidence type="ECO:0000256" key="8">
    <source>
        <dbReference type="RuleBase" id="RU361198"/>
    </source>
</evidence>
<keyword evidence="4 8" id="KW-0119">Carbohydrate metabolism</keyword>
<dbReference type="InterPro" id="IPR011100">
    <property type="entry name" value="Glyco_hydro_67_cat"/>
</dbReference>
<feature type="active site" description="Proton acceptor" evidence="7">
    <location>
        <position position="366"/>
    </location>
</feature>
<dbReference type="InterPro" id="IPR037054">
    <property type="entry name" value="A-glucoronidase_C_sf"/>
</dbReference>
<dbReference type="Pfam" id="PF07488">
    <property type="entry name" value="Glyco_hydro_67M"/>
    <property type="match status" value="1"/>
</dbReference>
<feature type="active site" description="Proton donor" evidence="7">
    <location>
        <position position="259"/>
    </location>
</feature>
<dbReference type="KEGG" id="jeh:EJN90_02015"/>
<evidence type="ECO:0000256" key="7">
    <source>
        <dbReference type="PIRSR" id="PIRSR029900-1"/>
    </source>
</evidence>
<feature type="domain" description="Glycosyl hydrolase family 67 C-terminal" evidence="10">
    <location>
        <begin position="427"/>
        <end position="649"/>
    </location>
</feature>
<dbReference type="SUPFAM" id="SSF51445">
    <property type="entry name" value="(Trans)glycosidases"/>
    <property type="match status" value="1"/>
</dbReference>
<dbReference type="PANTHER" id="PTHR39207:SF1">
    <property type="entry name" value="ALPHA-GLUCURONIDASE A"/>
    <property type="match status" value="1"/>
</dbReference>
<dbReference type="OrthoDB" id="339499at2"/>
<dbReference type="InterPro" id="IPR011395">
    <property type="entry name" value="Glyco_hydro_67_aGlcAse"/>
</dbReference>
<dbReference type="InterPro" id="IPR011099">
    <property type="entry name" value="Glyco_hydro_67_C"/>
</dbReference>
<proteinExistence type="inferred from homology"/>
<comment type="catalytic activity">
    <reaction evidence="8">
        <text>Hydrolysis of (1-&gt;2)-alpha-D-(4-O-methyl)glucuronosyl links in the main chain of hardwood xylans.</text>
        <dbReference type="EC" id="3.2.1.131"/>
    </reaction>
</comment>
<sequence length="653" mass="76378">MSYHKDFCWLQKKKLKNHPFNNFIIKNATSLHETLKKEVAYFFEISLVEESEASLILEVKEESSIHPEGYKITAENKQVRIISSSDKGLLYGVYHLIRLFQKTKFVEEEILSEPENQTRMINHWDNFDGSVERGYAGKSIFFEKNSFRRDDENNELYARLLASIGINSLTINNVNVHKEESYFITDKYLNEIAHLASIFRKYNIKLFLSINFASPIEIGNMKTADPLNEEVQEFWNKVTKDIYDVIPDFGGFVVKADSENRPGPFTYGRTHADGANMLGRALKKHDGIVFWRCFVYNNHQDWRDRTTDRARAAYDHFYELDGEFNDNVILQIKNGPMDFQVREAVSPLFGALKETNQVLEFQITQEYTGQQKHIFYLVPQWKEVLDFDTWMKGKGSTVQKVLKEYPAKQKNNGITAVVNVGRDENWTGHKLAQANLFGYGRLIWDPSLSSDSILEEWMNGTFELSSNGKEILKSMMLNSWDTYEKYTSPLGIGWMVEPGHHYGPNIDGYEYSMWGTYHFSDSKGLGVDRTVATGTGYTRQYHDEVFEQYEDVATCPEELLLFFHHLPYNYQLKSGKTIIQHIYDTHFEGYEEVERYQVKWKSLKNEVDETTYLNVKERIKEQLQSAREWRDQINTYYYRKAGIQDKKGRTIYS</sequence>
<keyword evidence="3 8" id="KW-0378">Hydrolase</keyword>
<feature type="active site" description="Proton acceptor" evidence="7">
    <location>
        <position position="338"/>
    </location>
</feature>
<keyword evidence="2 8" id="KW-0858">Xylan degradation</keyword>
<dbReference type="EC" id="3.2.1.131" evidence="8"/>
<dbReference type="InterPro" id="IPR029018">
    <property type="entry name" value="Hex-like_dom2"/>
</dbReference>
<protein>
    <recommendedName>
        <fullName evidence="8">Xylan alpha-1,2-glucuronidase</fullName>
        <ecNumber evidence="8">3.2.1.131</ecNumber>
    </recommendedName>
</protein>
<keyword evidence="5 8" id="KW-0326">Glycosidase</keyword>
<dbReference type="EMBL" id="CP034465">
    <property type="protein sequence ID" value="AZP03544.1"/>
    <property type="molecule type" value="Genomic_DNA"/>
</dbReference>
<feature type="domain" description="Alpha glucuronidase N-terminal" evidence="9">
    <location>
        <begin position="26"/>
        <end position="96"/>
    </location>
</feature>
<organism evidence="12 13">
    <name type="scientific">Jeotgalibaca ciconiae</name>
    <dbReference type="NCBI Taxonomy" id="2496265"/>
    <lineage>
        <taxon>Bacteria</taxon>
        <taxon>Bacillati</taxon>
        <taxon>Bacillota</taxon>
        <taxon>Bacilli</taxon>
        <taxon>Lactobacillales</taxon>
        <taxon>Carnobacteriaceae</taxon>
        <taxon>Jeotgalibaca</taxon>
    </lineage>
</organism>
<dbReference type="PIRSF" id="PIRSF029900">
    <property type="entry name" value="Alpha-glucuronds"/>
    <property type="match status" value="1"/>
</dbReference>
<dbReference type="Pfam" id="PF07477">
    <property type="entry name" value="Glyco_hydro_67C"/>
    <property type="match status" value="1"/>
</dbReference>
<dbReference type="AlphaFoldDB" id="A0A3S9H891"/>
<evidence type="ECO:0000259" key="9">
    <source>
        <dbReference type="Pfam" id="PF03648"/>
    </source>
</evidence>
<evidence type="ECO:0000256" key="6">
    <source>
        <dbReference type="ARBA" id="ARBA00023326"/>
    </source>
</evidence>
<name>A0A3S9H891_9LACT</name>
<dbReference type="PANTHER" id="PTHR39207">
    <property type="entry name" value="ALPHA-GLUCURONIDASE A"/>
    <property type="match status" value="1"/>
</dbReference>
<gene>
    <name evidence="12" type="ORF">EJN90_02015</name>
</gene>
<dbReference type="GO" id="GO:0033939">
    <property type="term" value="F:xylan alpha-1,2-glucuronosidase activity"/>
    <property type="evidence" value="ECO:0007669"/>
    <property type="project" value="UniProtKB-EC"/>
</dbReference>
<evidence type="ECO:0000259" key="11">
    <source>
        <dbReference type="Pfam" id="PF07488"/>
    </source>
</evidence>
<dbReference type="Gene3D" id="3.90.1330.10">
    <property type="entry name" value="Alpha-glucuronidase, C-terminal domain"/>
    <property type="match status" value="1"/>
</dbReference>
<comment type="subunit">
    <text evidence="8">Homodimer.</text>
</comment>
<comment type="similarity">
    <text evidence="1 8">Belongs to the glycosyl hydrolase 67 family.</text>
</comment>
<reference evidence="13" key="1">
    <citation type="submission" date="2018-12" db="EMBL/GenBank/DDBJ databases">
        <title>Complete genome sequencing of Jeotgalibaca sp. H21T32.</title>
        <authorList>
            <person name="Bae J.-W."/>
            <person name="Lee S.-Y."/>
        </authorList>
    </citation>
    <scope>NUCLEOTIDE SEQUENCE [LARGE SCALE GENOMIC DNA]</scope>
    <source>
        <strain evidence="13">H21T32</strain>
    </source>
</reference>
<dbReference type="SUPFAM" id="SSF55545">
    <property type="entry name" value="beta-N-acetylhexosaminidase-like domain"/>
    <property type="match status" value="1"/>
</dbReference>
<evidence type="ECO:0000256" key="4">
    <source>
        <dbReference type="ARBA" id="ARBA00023277"/>
    </source>
</evidence>
<evidence type="ECO:0000256" key="2">
    <source>
        <dbReference type="ARBA" id="ARBA00022651"/>
    </source>
</evidence>
<dbReference type="GO" id="GO:0005576">
    <property type="term" value="C:extracellular region"/>
    <property type="evidence" value="ECO:0007669"/>
    <property type="project" value="InterPro"/>
</dbReference>
<feature type="domain" description="Glycosyl hydrolase family 67 catalytic" evidence="11">
    <location>
        <begin position="101"/>
        <end position="426"/>
    </location>
</feature>
<dbReference type="InterPro" id="IPR005154">
    <property type="entry name" value="Glyco_hydro_67_aGlcAse_N"/>
</dbReference>
<dbReference type="Gene3D" id="3.20.20.80">
    <property type="entry name" value="Glycosidases"/>
    <property type="match status" value="1"/>
</dbReference>
<dbReference type="Pfam" id="PF03648">
    <property type="entry name" value="Glyco_hydro_67N"/>
    <property type="match status" value="1"/>
</dbReference>
<evidence type="ECO:0000256" key="5">
    <source>
        <dbReference type="ARBA" id="ARBA00023295"/>
    </source>
</evidence>
<evidence type="ECO:0000313" key="12">
    <source>
        <dbReference type="EMBL" id="AZP03544.1"/>
    </source>
</evidence>